<feature type="domain" description="PRD" evidence="2">
    <location>
        <begin position="91"/>
        <end position="196"/>
    </location>
</feature>
<evidence type="ECO:0000313" key="3">
    <source>
        <dbReference type="EMBL" id="PCS07299.1"/>
    </source>
</evidence>
<dbReference type="Pfam" id="PF00874">
    <property type="entry name" value="PRD"/>
    <property type="match status" value="2"/>
</dbReference>
<dbReference type="SUPFAM" id="SSF50151">
    <property type="entry name" value="SacY-like RNA-binding domain"/>
    <property type="match status" value="1"/>
</dbReference>
<dbReference type="PANTHER" id="PTHR30185">
    <property type="entry name" value="CRYPTIC BETA-GLUCOSIDE BGL OPERON ANTITERMINATOR"/>
    <property type="match status" value="1"/>
</dbReference>
<protein>
    <submittedName>
        <fullName evidence="3">Transcription antiterminator</fullName>
    </submittedName>
</protein>
<dbReference type="Proteomes" id="UP000218282">
    <property type="component" value="Unassembled WGS sequence"/>
</dbReference>
<dbReference type="SUPFAM" id="SSF63520">
    <property type="entry name" value="PTS-regulatory domain, PRD"/>
    <property type="match status" value="2"/>
</dbReference>
<dbReference type="SMART" id="SM01061">
    <property type="entry name" value="CAT_RBD"/>
    <property type="match status" value="1"/>
</dbReference>
<dbReference type="PROSITE" id="PS51372">
    <property type="entry name" value="PRD_2"/>
    <property type="match status" value="2"/>
</dbReference>
<comment type="caution">
    <text evidence="3">The sequence shown here is derived from an EMBL/GenBank/DDBJ whole genome shotgun (WGS) entry which is preliminary data.</text>
</comment>
<dbReference type="Gene3D" id="1.10.1790.10">
    <property type="entry name" value="PRD domain"/>
    <property type="match status" value="2"/>
</dbReference>
<dbReference type="Gene3D" id="2.30.24.10">
    <property type="entry name" value="CAT RNA-binding domain"/>
    <property type="match status" value="1"/>
</dbReference>
<dbReference type="NCBIfam" id="NF046042">
    <property type="entry name" value="LicT"/>
    <property type="match status" value="1"/>
</dbReference>
<dbReference type="InterPro" id="IPR036650">
    <property type="entry name" value="CAT_RNA-bd_dom_sf"/>
</dbReference>
<dbReference type="Pfam" id="PF03123">
    <property type="entry name" value="CAT_RBD"/>
    <property type="match status" value="1"/>
</dbReference>
<dbReference type="InterPro" id="IPR004341">
    <property type="entry name" value="CAT_RNA-bd_dom"/>
</dbReference>
<dbReference type="PANTHER" id="PTHR30185:SF15">
    <property type="entry name" value="CRYPTIC BETA-GLUCOSIDE BGL OPERON ANTITERMINATOR"/>
    <property type="match status" value="1"/>
</dbReference>
<dbReference type="InterPro" id="IPR011608">
    <property type="entry name" value="PRD"/>
</dbReference>
<organism evidence="3 4">
    <name type="scientific">Pseudolactococcus piscium</name>
    <dbReference type="NCBI Taxonomy" id="1364"/>
    <lineage>
        <taxon>Bacteria</taxon>
        <taxon>Bacillati</taxon>
        <taxon>Bacillota</taxon>
        <taxon>Bacilli</taxon>
        <taxon>Lactobacillales</taxon>
        <taxon>Streptococcaceae</taxon>
        <taxon>Pseudolactococcus</taxon>
    </lineage>
</organism>
<keyword evidence="4" id="KW-1185">Reference proteome</keyword>
<proteinExistence type="predicted"/>
<keyword evidence="1" id="KW-0677">Repeat</keyword>
<dbReference type="InterPro" id="IPR050661">
    <property type="entry name" value="BglG_antiterminators"/>
</dbReference>
<dbReference type="EMBL" id="JXJW01000007">
    <property type="protein sequence ID" value="PCS07299.1"/>
    <property type="molecule type" value="Genomic_DNA"/>
</dbReference>
<reference evidence="3 4" key="1">
    <citation type="submission" date="2014-12" db="EMBL/GenBank/DDBJ databases">
        <title>Draft genome sequences of 10 type strains of Lactococcus.</title>
        <authorList>
            <person name="Sun Z."/>
            <person name="Zhong Z."/>
            <person name="Liu W."/>
            <person name="Zhang W."/>
            <person name="Zhang H."/>
        </authorList>
    </citation>
    <scope>NUCLEOTIDE SEQUENCE [LARGE SCALE GENOMIC DNA]</scope>
    <source>
        <strain evidence="3 4">DSM 6634</strain>
    </source>
</reference>
<dbReference type="InterPro" id="IPR036634">
    <property type="entry name" value="PRD_sf"/>
</dbReference>
<evidence type="ECO:0000256" key="1">
    <source>
        <dbReference type="ARBA" id="ARBA00022737"/>
    </source>
</evidence>
<accession>A0A2A5S1H9</accession>
<dbReference type="AlphaFoldDB" id="A0A2A5S1H9"/>
<evidence type="ECO:0000313" key="4">
    <source>
        <dbReference type="Proteomes" id="UP000218282"/>
    </source>
</evidence>
<sequence length="304" mass="35129">MGGESIADVIFMTIAAKKLIKKGGKRLEIEKIINNNIIRSSDDLNHEVLVMGCGIGYLKKIGMEIDPEKIDKIYRLQSKQALSNLETLFTGLPLATIQATNDIVDYAKTSLGTQLSDNIYLTLADHIQFAIEREKEGLIIKNALLWEIKQFYHHEFMIGQESLEIIQQKLKINLPEDEAAFIALHLVSATQDYSGTSQAKQTMTLIKQVLSIIKYHFIGIELDEHSLHYDRFITHMKFFIQRVFSGNEIKEDDADFLVMLKQKYKEEYLCTLKIYDHFLKHHSIHLTNDEVMYLTIHIRRITQN</sequence>
<name>A0A2A5S1H9_9LACT</name>
<feature type="domain" description="PRD" evidence="2">
    <location>
        <begin position="197"/>
        <end position="304"/>
    </location>
</feature>
<evidence type="ECO:0000259" key="2">
    <source>
        <dbReference type="PROSITE" id="PS51372"/>
    </source>
</evidence>
<dbReference type="GO" id="GO:0003723">
    <property type="term" value="F:RNA binding"/>
    <property type="evidence" value="ECO:0007669"/>
    <property type="project" value="InterPro"/>
</dbReference>
<gene>
    <name evidence="3" type="ORF">RU86_GL002074</name>
</gene>
<dbReference type="GO" id="GO:0006355">
    <property type="term" value="P:regulation of DNA-templated transcription"/>
    <property type="evidence" value="ECO:0007669"/>
    <property type="project" value="InterPro"/>
</dbReference>